<gene>
    <name evidence="2" type="ORF">F3Y22_tig00110418pilonHSYRG00228</name>
</gene>
<dbReference type="PANTHER" id="PTHR30519">
    <property type="entry name" value="5-METHYLTETRAHYDROPTEROYLTRIGLUTAMATE--HOMOCYSTEINE METHYLTRANSFERASE"/>
    <property type="match status" value="1"/>
</dbReference>
<dbReference type="Pfam" id="PF08267">
    <property type="entry name" value="Meth_synt_1"/>
    <property type="match status" value="1"/>
</dbReference>
<accession>A0A6A3AQZ0</accession>
<evidence type="ECO:0000313" key="2">
    <source>
        <dbReference type="EMBL" id="KAE8705767.1"/>
    </source>
</evidence>
<dbReference type="GO" id="GO:0008270">
    <property type="term" value="F:zinc ion binding"/>
    <property type="evidence" value="ECO:0007669"/>
    <property type="project" value="InterPro"/>
</dbReference>
<name>A0A6A3AQZ0_HIBSY</name>
<dbReference type="AlphaFoldDB" id="A0A6A3AQZ0"/>
<sequence>MDQLDEPTLVLDLESHQLQASTHAYSELGSSLYGLNVLVQTYFADAELWSLHHARFSILRSTLCTKLSWTKKLKSLAKALVGEKDEVFFTSNAVAHASRKSSPRVTNEAVQKAAAGLRGSNHRRATDVSVRLDAQQKKLNLPILPTTTCGCHSHGR</sequence>
<dbReference type="EMBL" id="VEPZ02000979">
    <property type="protein sequence ID" value="KAE8705767.1"/>
    <property type="molecule type" value="Genomic_DNA"/>
</dbReference>
<dbReference type="GO" id="GO:0008652">
    <property type="term" value="P:amino acid biosynthetic process"/>
    <property type="evidence" value="ECO:0007669"/>
    <property type="project" value="InterPro"/>
</dbReference>
<organism evidence="2 3">
    <name type="scientific">Hibiscus syriacus</name>
    <name type="common">Rose of Sharon</name>
    <dbReference type="NCBI Taxonomy" id="106335"/>
    <lineage>
        <taxon>Eukaryota</taxon>
        <taxon>Viridiplantae</taxon>
        <taxon>Streptophyta</taxon>
        <taxon>Embryophyta</taxon>
        <taxon>Tracheophyta</taxon>
        <taxon>Spermatophyta</taxon>
        <taxon>Magnoliopsida</taxon>
        <taxon>eudicotyledons</taxon>
        <taxon>Gunneridae</taxon>
        <taxon>Pentapetalae</taxon>
        <taxon>rosids</taxon>
        <taxon>malvids</taxon>
        <taxon>Malvales</taxon>
        <taxon>Malvaceae</taxon>
        <taxon>Malvoideae</taxon>
        <taxon>Hibiscus</taxon>
    </lineage>
</organism>
<comment type="caution">
    <text evidence="2">The sequence shown here is derived from an EMBL/GenBank/DDBJ whole genome shotgun (WGS) entry which is preliminary data.</text>
</comment>
<dbReference type="InterPro" id="IPR038071">
    <property type="entry name" value="UROD/MetE-like_sf"/>
</dbReference>
<feature type="domain" description="Cobalamin-independent methionine synthase MetE N-terminal" evidence="1">
    <location>
        <begin position="3"/>
        <end position="47"/>
    </location>
</feature>
<dbReference type="Proteomes" id="UP000436088">
    <property type="component" value="Unassembled WGS sequence"/>
</dbReference>
<dbReference type="GO" id="GO:0003871">
    <property type="term" value="F:5-methyltetrahydropteroyltriglutamate-homocysteine S-methyltransferase activity"/>
    <property type="evidence" value="ECO:0007669"/>
    <property type="project" value="InterPro"/>
</dbReference>
<reference evidence="2" key="1">
    <citation type="submission" date="2019-09" db="EMBL/GenBank/DDBJ databases">
        <title>Draft genome information of white flower Hibiscus syriacus.</title>
        <authorList>
            <person name="Kim Y.-M."/>
        </authorList>
    </citation>
    <scope>NUCLEOTIDE SEQUENCE [LARGE SCALE GENOMIC DNA]</scope>
    <source>
        <strain evidence="2">YM2019G1</strain>
    </source>
</reference>
<dbReference type="Gene3D" id="3.20.20.210">
    <property type="match status" value="2"/>
</dbReference>
<dbReference type="InterPro" id="IPR013215">
    <property type="entry name" value="Cbl-indep_Met_Synth_N"/>
</dbReference>
<protein>
    <recommendedName>
        <fullName evidence="1">Cobalamin-independent methionine synthase MetE N-terminal domain-containing protein</fullName>
    </recommendedName>
</protein>
<keyword evidence="3" id="KW-1185">Reference proteome</keyword>
<evidence type="ECO:0000313" key="3">
    <source>
        <dbReference type="Proteomes" id="UP000436088"/>
    </source>
</evidence>
<evidence type="ECO:0000259" key="1">
    <source>
        <dbReference type="Pfam" id="PF08267"/>
    </source>
</evidence>
<proteinExistence type="predicted"/>